<feature type="compositionally biased region" description="Polar residues" evidence="1">
    <location>
        <begin position="96"/>
        <end position="105"/>
    </location>
</feature>
<proteinExistence type="predicted"/>
<dbReference type="EMBL" id="CACRXK020012553">
    <property type="protein sequence ID" value="CAB4023549.1"/>
    <property type="molecule type" value="Genomic_DNA"/>
</dbReference>
<feature type="compositionally biased region" description="Basic and acidic residues" evidence="1">
    <location>
        <begin position="132"/>
        <end position="143"/>
    </location>
</feature>
<reference evidence="2" key="1">
    <citation type="submission" date="2020-04" db="EMBL/GenBank/DDBJ databases">
        <authorList>
            <person name="Alioto T."/>
            <person name="Alioto T."/>
            <person name="Gomez Garrido J."/>
        </authorList>
    </citation>
    <scope>NUCLEOTIDE SEQUENCE</scope>
    <source>
        <strain evidence="2">A484AB</strain>
    </source>
</reference>
<keyword evidence="3" id="KW-1185">Reference proteome</keyword>
<accession>A0A7D9L0V4</accession>
<protein>
    <submittedName>
        <fullName evidence="2">MCM10 homolog</fullName>
    </submittedName>
</protein>
<feature type="region of interest" description="Disordered" evidence="1">
    <location>
        <begin position="92"/>
        <end position="117"/>
    </location>
</feature>
<evidence type="ECO:0000256" key="1">
    <source>
        <dbReference type="SAM" id="MobiDB-lite"/>
    </source>
</evidence>
<dbReference type="Pfam" id="PF24863">
    <property type="entry name" value="zf-CCCH_Mcm10"/>
    <property type="match status" value="1"/>
</dbReference>
<sequence>MSTERLQTRVTQSLRLPYLHVNRPFLCCRYGAPSKLPGSNLKQKVAGESFFYGGKIVSSSPAAPPRKEKVTLKSLAAPSSGGKDYLNAWKEKQSEKNTSGESSGNKDGPSDDFIGLLNVPTVGSRNLKLHLHKEDEKEKEVNEPKPVLSASEFLKANNVQRKKERQSTSSVSKTRTKSSTESTTSKDSPTPKTPVLGRGLNFDDDVVFDENVPLNFARNSSSNPDKAKKLALAIVRKTGPITPKDPNNVRVKKPSPKLQDVIKSKLESDDESGL</sequence>
<feature type="region of interest" description="Disordered" evidence="1">
    <location>
        <begin position="130"/>
        <end position="201"/>
    </location>
</feature>
<evidence type="ECO:0000313" key="2">
    <source>
        <dbReference type="EMBL" id="CAB4023549.1"/>
    </source>
</evidence>
<gene>
    <name evidence="2" type="ORF">PACLA_8A056127</name>
</gene>
<feature type="region of interest" description="Disordered" evidence="1">
    <location>
        <begin position="238"/>
        <end position="274"/>
    </location>
</feature>
<feature type="compositionally biased region" description="Low complexity" evidence="1">
    <location>
        <begin position="167"/>
        <end position="194"/>
    </location>
</feature>
<comment type="caution">
    <text evidence="2">The sequence shown here is derived from an EMBL/GenBank/DDBJ whole genome shotgun (WGS) entry which is preliminary data.</text>
</comment>
<organism evidence="2 3">
    <name type="scientific">Paramuricea clavata</name>
    <name type="common">Red gorgonian</name>
    <name type="synonym">Violescent sea-whip</name>
    <dbReference type="NCBI Taxonomy" id="317549"/>
    <lineage>
        <taxon>Eukaryota</taxon>
        <taxon>Metazoa</taxon>
        <taxon>Cnidaria</taxon>
        <taxon>Anthozoa</taxon>
        <taxon>Octocorallia</taxon>
        <taxon>Malacalcyonacea</taxon>
        <taxon>Plexauridae</taxon>
        <taxon>Paramuricea</taxon>
    </lineage>
</organism>
<dbReference type="AlphaFoldDB" id="A0A7D9L0V4"/>
<dbReference type="OrthoDB" id="273123at2759"/>
<dbReference type="Proteomes" id="UP001152795">
    <property type="component" value="Unassembled WGS sequence"/>
</dbReference>
<evidence type="ECO:0000313" key="3">
    <source>
        <dbReference type="Proteomes" id="UP001152795"/>
    </source>
</evidence>
<name>A0A7D9L0V4_PARCT</name>